<dbReference type="AlphaFoldDB" id="A0AAW0DJI4"/>
<feature type="compositionally biased region" description="Pro residues" evidence="1">
    <location>
        <begin position="621"/>
        <end position="641"/>
    </location>
</feature>
<evidence type="ECO:0000313" key="3">
    <source>
        <dbReference type="Proteomes" id="UP001383192"/>
    </source>
</evidence>
<keyword evidence="3" id="KW-1185">Reference proteome</keyword>
<feature type="compositionally biased region" description="Polar residues" evidence="1">
    <location>
        <begin position="265"/>
        <end position="287"/>
    </location>
</feature>
<evidence type="ECO:0000313" key="2">
    <source>
        <dbReference type="EMBL" id="KAK7051228.1"/>
    </source>
</evidence>
<feature type="compositionally biased region" description="Polar residues" evidence="1">
    <location>
        <begin position="590"/>
        <end position="604"/>
    </location>
</feature>
<dbReference type="Proteomes" id="UP001383192">
    <property type="component" value="Unassembled WGS sequence"/>
</dbReference>
<feature type="compositionally biased region" description="Low complexity" evidence="1">
    <location>
        <begin position="574"/>
        <end position="587"/>
    </location>
</feature>
<dbReference type="EMBL" id="JAYKXP010000013">
    <property type="protein sequence ID" value="KAK7051228.1"/>
    <property type="molecule type" value="Genomic_DNA"/>
</dbReference>
<evidence type="ECO:0000256" key="1">
    <source>
        <dbReference type="SAM" id="MobiDB-lite"/>
    </source>
</evidence>
<feature type="compositionally biased region" description="Polar residues" evidence="1">
    <location>
        <begin position="248"/>
        <end position="257"/>
    </location>
</feature>
<feature type="region of interest" description="Disordered" evidence="1">
    <location>
        <begin position="199"/>
        <end position="313"/>
    </location>
</feature>
<feature type="compositionally biased region" description="Low complexity" evidence="1">
    <location>
        <begin position="538"/>
        <end position="561"/>
    </location>
</feature>
<sequence length="839" mass="88307">MSDGLTFAQRLYASALPASRQPTVRAQSRSSTECDIDTNVQSVSDGSNITAPSPRNPAVATNIHSASQPPTLVPLASSLNSEAYSSTVSTTRQQNGQSALSLGPSESPQSFYATRIAGQTQSLRAQTSGLAQINNSAHPAPHRTQSYPVTQATTPSEVTRVTHHCAATYSSGTAVDFTKPYEFTPPREVPHRVLVAKPPQLASSQTSSQGSSQQYGNPSSANVASSWYSTNSGVATTNVPPPPPPKPSIQSQNTLPTQAHRISASGPTSSLLPHNTPLQQQYQSPATFMQPASPPMSANIGAPSPNARPTSIFSSITQRPGSLLSSAAGGAALGLVGGAVLGGVLGLSPDLSGLAGSFLSGDTLGSLTSSLANFNPSDAGVDLGQFQSALQGAPGTDYQSIYNSIIQQQQTSPTPGVDYQLIVDTLHKIQQLSSPGGTSPYGSTSLNSGSGATNPYQAIANAHTQQMQGLMNTIQQQSALNAQTMQQQIQQIQNASQAQANSQMQHLLHGMQLGQPHATQPAVVNQSGSVQPPHPMSHHSSPPTSPNHYAQQSPQSPNQNSHGANVQFHQAPRPTNHSQSPPTSPHHSGFHQQPSQHTSPNPNVQQSSQSHYPSGVNPNAQPQPPRPTQLPPHSQSPPSSPHYPGLHQQHSQHVSSNPSVHSHSGVNYQSYQPTRPTHIVPQTQQVSQAPNQVHSGYAQQQQPPRPTAQQVQPPLRPPVQQQSYNENPVYNHNTQQQPYDDATSQNYSYQPDAFTDQYNNAPDSGAVDDDAPPPFSDTIDVLGQALVGIANLSLGTGDGEDTLSPPAGDIPQYILTDDGGGLDYFANGILTAASVALSQ</sequence>
<name>A0AAW0DJI4_9AGAR</name>
<protein>
    <submittedName>
        <fullName evidence="2">Uncharacterized protein</fullName>
    </submittedName>
</protein>
<feature type="compositionally biased region" description="Polar residues" evidence="1">
    <location>
        <begin position="20"/>
        <end position="53"/>
    </location>
</feature>
<proteinExistence type="predicted"/>
<feature type="compositionally biased region" description="Low complexity" evidence="1">
    <location>
        <begin position="203"/>
        <end position="220"/>
    </location>
</feature>
<organism evidence="2 3">
    <name type="scientific">Paramarasmius palmivorus</name>
    <dbReference type="NCBI Taxonomy" id="297713"/>
    <lineage>
        <taxon>Eukaryota</taxon>
        <taxon>Fungi</taxon>
        <taxon>Dikarya</taxon>
        <taxon>Basidiomycota</taxon>
        <taxon>Agaricomycotina</taxon>
        <taxon>Agaricomycetes</taxon>
        <taxon>Agaricomycetidae</taxon>
        <taxon>Agaricales</taxon>
        <taxon>Marasmiineae</taxon>
        <taxon>Marasmiaceae</taxon>
        <taxon>Paramarasmius</taxon>
    </lineage>
</organism>
<feature type="region of interest" description="Disordered" evidence="1">
    <location>
        <begin position="517"/>
        <end position="771"/>
    </location>
</feature>
<accession>A0AAW0DJI4</accession>
<comment type="caution">
    <text evidence="2">The sequence shown here is derived from an EMBL/GenBank/DDBJ whole genome shotgun (WGS) entry which is preliminary data.</text>
</comment>
<feature type="compositionally biased region" description="Polar residues" evidence="1">
    <location>
        <begin position="667"/>
        <end position="698"/>
    </location>
</feature>
<feature type="compositionally biased region" description="Low complexity" evidence="1">
    <location>
        <begin position="699"/>
        <end position="722"/>
    </location>
</feature>
<reference evidence="2 3" key="1">
    <citation type="submission" date="2024-01" db="EMBL/GenBank/DDBJ databases">
        <title>A draft genome for a cacao thread blight-causing isolate of Paramarasmius palmivorus.</title>
        <authorList>
            <person name="Baruah I.K."/>
            <person name="Bukari Y."/>
            <person name="Amoako-Attah I."/>
            <person name="Meinhardt L.W."/>
            <person name="Bailey B.A."/>
            <person name="Cohen S.P."/>
        </authorList>
    </citation>
    <scope>NUCLEOTIDE SEQUENCE [LARGE SCALE GENOMIC DNA]</scope>
    <source>
        <strain evidence="2 3">GH-12</strain>
    </source>
</reference>
<feature type="compositionally biased region" description="Polar residues" evidence="1">
    <location>
        <begin position="723"/>
        <end position="749"/>
    </location>
</feature>
<gene>
    <name evidence="2" type="ORF">VNI00_004728</name>
</gene>
<feature type="region of interest" description="Disordered" evidence="1">
    <location>
        <begin position="18"/>
        <end position="69"/>
    </location>
</feature>
<feature type="compositionally biased region" description="Polar residues" evidence="1">
    <location>
        <begin position="221"/>
        <end position="238"/>
    </location>
</feature>
<feature type="compositionally biased region" description="Low complexity" evidence="1">
    <location>
        <begin position="642"/>
        <end position="666"/>
    </location>
</feature>